<dbReference type="Proteomes" id="UP000186104">
    <property type="component" value="Chromosome"/>
</dbReference>
<sequence>MLGAYRALIKACRSNTHRVKQGLYRSTWQTGQKWLDKFMLFFRTIRVPQRSHGYLAIP</sequence>
<dbReference type="KEGG" id="dtm:BJL86_1889"/>
<name>A0A173LPW8_9ACTN</name>
<organism evidence="1 2">
    <name type="scientific">Dietzia timorensis</name>
    <dbReference type="NCBI Taxonomy" id="499555"/>
    <lineage>
        <taxon>Bacteria</taxon>
        <taxon>Bacillati</taxon>
        <taxon>Actinomycetota</taxon>
        <taxon>Actinomycetes</taxon>
        <taxon>Mycobacteriales</taxon>
        <taxon>Dietziaceae</taxon>
        <taxon>Dietzia</taxon>
    </lineage>
</organism>
<proteinExistence type="predicted"/>
<dbReference type="AlphaFoldDB" id="A0A173LPW8"/>
<evidence type="ECO:0000313" key="1">
    <source>
        <dbReference type="EMBL" id="ANI92660.1"/>
    </source>
</evidence>
<reference evidence="1 2" key="1">
    <citation type="submission" date="2016-06" db="EMBL/GenBank/DDBJ databases">
        <title>Complete genome sequence of a saline-alkali tolerant type strain Dietzia timorensis ID05-A0528T.</title>
        <authorList>
            <person name="Wu X."/>
        </authorList>
    </citation>
    <scope>NUCLEOTIDE SEQUENCE [LARGE SCALE GENOMIC DNA]</scope>
    <source>
        <strain evidence="1 2">ID05-A0528</strain>
    </source>
</reference>
<dbReference type="EMBL" id="CP015961">
    <property type="protein sequence ID" value="ANI92660.1"/>
    <property type="molecule type" value="Genomic_DNA"/>
</dbReference>
<keyword evidence="2" id="KW-1185">Reference proteome</keyword>
<evidence type="ECO:0000313" key="2">
    <source>
        <dbReference type="Proteomes" id="UP000186104"/>
    </source>
</evidence>
<accession>A0A173LPW8</accession>
<gene>
    <name evidence="1" type="ORF">BJL86_1889</name>
</gene>
<protein>
    <submittedName>
        <fullName evidence="1">Uncharacterized protein</fullName>
    </submittedName>
</protein>
<dbReference type="STRING" id="499555.BJL86_1889"/>